<evidence type="ECO:0000259" key="5">
    <source>
        <dbReference type="Pfam" id="PF00413"/>
    </source>
</evidence>
<feature type="domain" description="Peptidase M10 metallopeptidase" evidence="5">
    <location>
        <begin position="44"/>
        <end position="180"/>
    </location>
</feature>
<dbReference type="InterPro" id="IPR024079">
    <property type="entry name" value="MetalloPept_cat_dom_sf"/>
</dbReference>
<dbReference type="GO" id="GO:0004222">
    <property type="term" value="F:metalloendopeptidase activity"/>
    <property type="evidence" value="ECO:0007669"/>
    <property type="project" value="InterPro"/>
</dbReference>
<dbReference type="Pfam" id="PF00413">
    <property type="entry name" value="Peptidase_M10"/>
    <property type="match status" value="1"/>
</dbReference>
<dbReference type="AlphaFoldDB" id="A0A0R1LKA9"/>
<dbReference type="GO" id="GO:0006508">
    <property type="term" value="P:proteolysis"/>
    <property type="evidence" value="ECO:0007669"/>
    <property type="project" value="UniProtKB-KW"/>
</dbReference>
<evidence type="ECO:0000256" key="1">
    <source>
        <dbReference type="ARBA" id="ARBA00022670"/>
    </source>
</evidence>
<evidence type="ECO:0000256" key="3">
    <source>
        <dbReference type="ARBA" id="ARBA00022801"/>
    </source>
</evidence>
<protein>
    <recommendedName>
        <fullName evidence="5">Peptidase M10 metallopeptidase domain-containing protein</fullName>
    </recommendedName>
</protein>
<dbReference type="SUPFAM" id="SSF55486">
    <property type="entry name" value="Metalloproteases ('zincins'), catalytic domain"/>
    <property type="match status" value="1"/>
</dbReference>
<dbReference type="PATRIC" id="fig|1423715.3.peg.1268"/>
<evidence type="ECO:0000313" key="6">
    <source>
        <dbReference type="EMBL" id="KRK93907.1"/>
    </source>
</evidence>
<keyword evidence="2" id="KW-0479">Metal-binding</keyword>
<dbReference type="Proteomes" id="UP000051955">
    <property type="component" value="Unassembled WGS sequence"/>
</dbReference>
<organism evidence="6 7">
    <name type="scientific">Levilactobacillus acidifarinae DSM 19394 = JCM 15949</name>
    <dbReference type="NCBI Taxonomy" id="1423715"/>
    <lineage>
        <taxon>Bacteria</taxon>
        <taxon>Bacillati</taxon>
        <taxon>Bacillota</taxon>
        <taxon>Bacilli</taxon>
        <taxon>Lactobacillales</taxon>
        <taxon>Lactobacillaceae</taxon>
        <taxon>Levilactobacillus</taxon>
    </lineage>
</organism>
<dbReference type="GO" id="GO:0031012">
    <property type="term" value="C:extracellular matrix"/>
    <property type="evidence" value="ECO:0007669"/>
    <property type="project" value="InterPro"/>
</dbReference>
<name>A0A0R1LKA9_9LACO</name>
<dbReference type="Gene3D" id="3.40.390.10">
    <property type="entry name" value="Collagenase (Catalytic Domain)"/>
    <property type="match status" value="1"/>
</dbReference>
<accession>A0A0R1LKA9</accession>
<keyword evidence="3" id="KW-0378">Hydrolase</keyword>
<evidence type="ECO:0000256" key="2">
    <source>
        <dbReference type="ARBA" id="ARBA00022723"/>
    </source>
</evidence>
<proteinExistence type="predicted"/>
<dbReference type="RefSeq" id="WP_057804631.1">
    <property type="nucleotide sequence ID" value="NZ_AZDV01000028.1"/>
</dbReference>
<dbReference type="GO" id="GO:0008270">
    <property type="term" value="F:zinc ion binding"/>
    <property type="evidence" value="ECO:0007669"/>
    <property type="project" value="InterPro"/>
</dbReference>
<keyword evidence="7" id="KW-1185">Reference proteome</keyword>
<evidence type="ECO:0000313" key="7">
    <source>
        <dbReference type="Proteomes" id="UP000051955"/>
    </source>
</evidence>
<keyword evidence="1" id="KW-0645">Protease</keyword>
<comment type="caution">
    <text evidence="6">The sequence shown here is derived from an EMBL/GenBank/DDBJ whole genome shotgun (WGS) entry which is preliminary data.</text>
</comment>
<dbReference type="InterPro" id="IPR001818">
    <property type="entry name" value="Pept_M10_metallopeptidase"/>
</dbReference>
<gene>
    <name evidence="6" type="ORF">FD25_GL001234</name>
</gene>
<evidence type="ECO:0000256" key="4">
    <source>
        <dbReference type="ARBA" id="ARBA00022833"/>
    </source>
</evidence>
<dbReference type="EMBL" id="AZDV01000028">
    <property type="protein sequence ID" value="KRK93907.1"/>
    <property type="molecule type" value="Genomic_DNA"/>
</dbReference>
<dbReference type="OrthoDB" id="2148705at2"/>
<keyword evidence="4" id="KW-0862">Zinc</keyword>
<sequence>MLTQRLRPLMQLISLLTATVLLLWAFPLTVTAAAVIPTPHWGSWETKTITYHYAGSSTYYRKVWQNAARQWNRTGTVRLKTAKTARQAHVVVRVTTKQAGYTGLTHSRYHAQKPVHKIVGAKASLNHKVLAKHRYTQKQRANVAAHEFGHVLGLGHSKCKKSVMHATNRYAVVNGQDRLAIKRAYRKRQ</sequence>
<dbReference type="STRING" id="1423715.FD25_GL001234"/>
<reference evidence="6 7" key="1">
    <citation type="journal article" date="2015" name="Genome Announc.">
        <title>Expanding the biotechnology potential of lactobacilli through comparative genomics of 213 strains and associated genera.</title>
        <authorList>
            <person name="Sun Z."/>
            <person name="Harris H.M."/>
            <person name="McCann A."/>
            <person name="Guo C."/>
            <person name="Argimon S."/>
            <person name="Zhang W."/>
            <person name="Yang X."/>
            <person name="Jeffery I.B."/>
            <person name="Cooney J.C."/>
            <person name="Kagawa T.F."/>
            <person name="Liu W."/>
            <person name="Song Y."/>
            <person name="Salvetti E."/>
            <person name="Wrobel A."/>
            <person name="Rasinkangas P."/>
            <person name="Parkhill J."/>
            <person name="Rea M.C."/>
            <person name="O'Sullivan O."/>
            <person name="Ritari J."/>
            <person name="Douillard F.P."/>
            <person name="Paul Ross R."/>
            <person name="Yang R."/>
            <person name="Briner A.E."/>
            <person name="Felis G.E."/>
            <person name="de Vos W.M."/>
            <person name="Barrangou R."/>
            <person name="Klaenhammer T.R."/>
            <person name="Caufield P.W."/>
            <person name="Cui Y."/>
            <person name="Zhang H."/>
            <person name="O'Toole P.W."/>
        </authorList>
    </citation>
    <scope>NUCLEOTIDE SEQUENCE [LARGE SCALE GENOMIC DNA]</scope>
    <source>
        <strain evidence="6 7">DSM 19394</strain>
    </source>
</reference>